<dbReference type="EMBL" id="SNYK01000006">
    <property type="protein sequence ID" value="TDQ37797.1"/>
    <property type="molecule type" value="Genomic_DNA"/>
</dbReference>
<dbReference type="AlphaFoldDB" id="A0A4V3D4V9"/>
<dbReference type="PANTHER" id="PTHR30296:SF0">
    <property type="entry name" value="LACTATE UTILIZATION PROTEIN A"/>
    <property type="match status" value="1"/>
</dbReference>
<feature type="domain" description="Cysteine-rich" evidence="1">
    <location>
        <begin position="15"/>
        <end position="96"/>
    </location>
</feature>
<dbReference type="PANTHER" id="PTHR30296">
    <property type="entry name" value="UNCHARACTERIZED PROTEIN YKGE"/>
    <property type="match status" value="1"/>
</dbReference>
<organism evidence="2 3">
    <name type="scientific">Thiopseudomonas denitrificans</name>
    <dbReference type="NCBI Taxonomy" id="1501432"/>
    <lineage>
        <taxon>Bacteria</taxon>
        <taxon>Pseudomonadati</taxon>
        <taxon>Pseudomonadota</taxon>
        <taxon>Gammaproteobacteria</taxon>
        <taxon>Pseudomonadales</taxon>
        <taxon>Pseudomonadaceae</taxon>
        <taxon>Thiopseudomonas</taxon>
    </lineage>
</organism>
<accession>A0A4V3D4V9</accession>
<feature type="domain" description="Cysteine-rich" evidence="1">
    <location>
        <begin position="143"/>
        <end position="228"/>
    </location>
</feature>
<protein>
    <submittedName>
        <fullName evidence="2">L-lactate dehydrogenase complex protein LldE</fullName>
    </submittedName>
</protein>
<evidence type="ECO:0000313" key="2">
    <source>
        <dbReference type="EMBL" id="TDQ37797.1"/>
    </source>
</evidence>
<dbReference type="GO" id="GO:0005829">
    <property type="term" value="C:cytosol"/>
    <property type="evidence" value="ECO:0007669"/>
    <property type="project" value="TreeGrafter"/>
</dbReference>
<sequence length="256" mass="27845">MSDVIKQYPAKPARVYFYATCLVDLFYPEVGLAGIQLLEREGIEVIFPQHQSCCGQPAYTSGLNGQARTVAASQLELFPENWPVVVPSGSCAGMLRKHYPRLFAGTGLAEQAEQLAGRTWELTDFLLHVCRIRLQDHGEPVKVAVHTSCSGRREMGIADTGPALLAQLDNVELVQQARPAECCGFGGTFAVRHPEISAAMVEDKARALDDCGADQFVSTDCGCLMNIDGFADKQKLATRGQHVVSFLWQRSKGGTA</sequence>
<evidence type="ECO:0000313" key="3">
    <source>
        <dbReference type="Proteomes" id="UP000294575"/>
    </source>
</evidence>
<gene>
    <name evidence="2" type="ORF">DFQ45_10623</name>
</gene>
<keyword evidence="3" id="KW-1185">Reference proteome</keyword>
<name>A0A4V3D4V9_9GAMM</name>
<evidence type="ECO:0000259" key="1">
    <source>
        <dbReference type="Pfam" id="PF02754"/>
    </source>
</evidence>
<dbReference type="OrthoDB" id="9770306at2"/>
<dbReference type="RefSeq" id="WP_101495980.1">
    <property type="nucleotide sequence ID" value="NZ_LNJZ01000003.1"/>
</dbReference>
<reference evidence="2 3" key="1">
    <citation type="submission" date="2019-03" db="EMBL/GenBank/DDBJ databases">
        <title>Genomic Encyclopedia of Type Strains, Phase IV (KMG-IV): sequencing the most valuable type-strain genomes for metagenomic binning, comparative biology and taxonomic classification.</title>
        <authorList>
            <person name="Goeker M."/>
        </authorList>
    </citation>
    <scope>NUCLEOTIDE SEQUENCE [LARGE SCALE GENOMIC DNA]</scope>
    <source>
        <strain evidence="2 3">DSM 28679</strain>
    </source>
</reference>
<dbReference type="GO" id="GO:0016491">
    <property type="term" value="F:oxidoreductase activity"/>
    <property type="evidence" value="ECO:0007669"/>
    <property type="project" value="UniProtKB-ARBA"/>
</dbReference>
<dbReference type="Pfam" id="PF02754">
    <property type="entry name" value="CCG"/>
    <property type="match status" value="2"/>
</dbReference>
<proteinExistence type="predicted"/>
<dbReference type="InterPro" id="IPR004017">
    <property type="entry name" value="Cys_rich_dom"/>
</dbReference>
<comment type="caution">
    <text evidence="2">The sequence shown here is derived from an EMBL/GenBank/DDBJ whole genome shotgun (WGS) entry which is preliminary data.</text>
</comment>
<dbReference type="Proteomes" id="UP000294575">
    <property type="component" value="Unassembled WGS sequence"/>
</dbReference>